<evidence type="ECO:0000313" key="3">
    <source>
        <dbReference type="Proteomes" id="UP000007058"/>
    </source>
</evidence>
<dbReference type="InterPro" id="IPR022205">
    <property type="entry name" value="DUF3732"/>
</dbReference>
<name>Q2W889_PARM1</name>
<feature type="coiled-coil region" evidence="1">
    <location>
        <begin position="450"/>
        <end position="477"/>
    </location>
</feature>
<accession>Q2W889</accession>
<dbReference type="Gene3D" id="1.10.287.510">
    <property type="entry name" value="Helix hairpin bin"/>
    <property type="match status" value="1"/>
</dbReference>
<reference evidence="2 3" key="1">
    <citation type="journal article" date="2005" name="DNA Res.">
        <title>Complete genome sequence of the facultative anaerobic magnetotactic bacterium Magnetospirillum sp. strain AMB-1.</title>
        <authorList>
            <person name="Matsunaga T."/>
            <person name="Okamura Y."/>
            <person name="Fukuda Y."/>
            <person name="Wahyudi A.T."/>
            <person name="Murase Y."/>
            <person name="Takeyama H."/>
        </authorList>
    </citation>
    <scope>NUCLEOTIDE SEQUENCE [LARGE SCALE GENOMIC DNA]</scope>
    <source>
        <strain evidence="3">ATCC 700264 / AMB-1</strain>
    </source>
</reference>
<evidence type="ECO:0000313" key="2">
    <source>
        <dbReference type="EMBL" id="BAE49936.1"/>
    </source>
</evidence>
<organism evidence="2 3">
    <name type="scientific">Paramagnetospirillum magneticum (strain ATCC 700264 / AMB-1)</name>
    <name type="common">Magnetospirillum magneticum</name>
    <dbReference type="NCBI Taxonomy" id="342108"/>
    <lineage>
        <taxon>Bacteria</taxon>
        <taxon>Pseudomonadati</taxon>
        <taxon>Pseudomonadota</taxon>
        <taxon>Alphaproteobacteria</taxon>
        <taxon>Rhodospirillales</taxon>
        <taxon>Magnetospirillaceae</taxon>
        <taxon>Paramagnetospirillum</taxon>
    </lineage>
</organism>
<dbReference type="OrthoDB" id="103556at2"/>
<dbReference type="KEGG" id="mag:amb1132"/>
<feature type="coiled-coil region" evidence="1">
    <location>
        <begin position="286"/>
        <end position="330"/>
    </location>
</feature>
<dbReference type="HOGENOM" id="CLU_028585_0_0_5"/>
<evidence type="ECO:0008006" key="4">
    <source>
        <dbReference type="Google" id="ProtNLM"/>
    </source>
</evidence>
<keyword evidence="3" id="KW-1185">Reference proteome</keyword>
<evidence type="ECO:0000256" key="1">
    <source>
        <dbReference type="SAM" id="Coils"/>
    </source>
</evidence>
<sequence>MTLQLRAIALYSHSDERREVMFDLGCLNIVTGGPQTGKSSLLRIVDYCWGRSDFVVSGGGVIRDTVAWFSILLDRDGEGIFIARPNAEPGGRSSDEIYFQRNVAVLPDSSKGFHKNVTADGLRDHLSILLGISENVYEPDRRTTQRPALEASASQAIFFCLQAQYEIADPRLLFHRQGEDGITAAIRDTLPYFVGAMGDDHYINQKRYADARARLRDREREFNDAQALSSKASVTAESLLGEAKRVGLVPPDVFADTPVQLREILATAAAPRERAYAKMDDPAADLTDLEDRRQRLREELQNIRDEIGDLKRLEREASDYVAEAHEQQVRLSAIGLVSGEGDHPDRCPLCESHLATPVPSVTDITRSLAGLGRQLNSVHRDNPRLQGRIAELEAKRTDIEGLHRAVQSDIAARIADNERLRIEQDQFTEQARIAGRIGYYLENVRTVTSNDGLKLEVARLRAEVAALEKKLDLDLLEERLTTALGFVGRDLTDIAGTLALEHGNNPLRLDRRRLTVVADTIKGPLMLPNIGSGANWVGYHVAAHLALHKLFRARHRPVPAFLMLDQPSQAYYPPDRDVGEVDVHDEDQIAVTRLYQLLLDYCTTTETPMQIIVVDHVELLQDWFRGAMRQRWRDGIKLVPVSWLSQEVDEE</sequence>
<protein>
    <recommendedName>
        <fullName evidence="4">DUF3732 domain-containing protein</fullName>
    </recommendedName>
</protein>
<gene>
    <name evidence="2" type="ordered locus">amb1132</name>
</gene>
<dbReference type="Pfam" id="PF12532">
    <property type="entry name" value="DUF3732"/>
    <property type="match status" value="1"/>
</dbReference>
<dbReference type="EMBL" id="AP007255">
    <property type="protein sequence ID" value="BAE49936.1"/>
    <property type="molecule type" value="Genomic_DNA"/>
</dbReference>
<proteinExistence type="predicted"/>
<dbReference type="RefSeq" id="WP_011383545.1">
    <property type="nucleotide sequence ID" value="NC_007626.1"/>
</dbReference>
<dbReference type="AlphaFoldDB" id="Q2W889"/>
<dbReference type="Proteomes" id="UP000007058">
    <property type="component" value="Chromosome"/>
</dbReference>
<dbReference type="STRING" id="342108.amb1132"/>
<keyword evidence="1" id="KW-0175">Coiled coil</keyword>